<dbReference type="Proteomes" id="UP000054937">
    <property type="component" value="Unassembled WGS sequence"/>
</dbReference>
<reference evidence="1 2" key="1">
    <citation type="journal article" date="2015" name="Sci. Rep.">
        <title>Genome of the facultative scuticociliatosis pathogen Pseudocohnilembus persalinus provides insight into its virulence through horizontal gene transfer.</title>
        <authorList>
            <person name="Xiong J."/>
            <person name="Wang G."/>
            <person name="Cheng J."/>
            <person name="Tian M."/>
            <person name="Pan X."/>
            <person name="Warren A."/>
            <person name="Jiang C."/>
            <person name="Yuan D."/>
            <person name="Miao W."/>
        </authorList>
    </citation>
    <scope>NUCLEOTIDE SEQUENCE [LARGE SCALE GENOMIC DNA]</scope>
    <source>
        <strain evidence="1">36N120E</strain>
    </source>
</reference>
<proteinExistence type="predicted"/>
<gene>
    <name evidence="1" type="ORF">PPERSA_02441</name>
</gene>
<protein>
    <recommendedName>
        <fullName evidence="3">WD40-repeat-containing domain</fullName>
    </recommendedName>
</protein>
<name>A0A0V0QAX8_PSEPJ</name>
<evidence type="ECO:0000313" key="1">
    <source>
        <dbReference type="EMBL" id="KRW99329.1"/>
    </source>
</evidence>
<dbReference type="InParanoid" id="A0A0V0QAX8"/>
<dbReference type="EMBL" id="LDAU01000214">
    <property type="protein sequence ID" value="KRW99329.1"/>
    <property type="molecule type" value="Genomic_DNA"/>
</dbReference>
<sequence>MLVFFNLHQIKSFFFSTEPIHQRYLAIDSKDIQVNGKQTVLFTSSVNGRIKILLNFMGSGRNFRKIESSINTGSRHWEYIKDLYYYEGEKLLYLSCGLKGLIVLEYREEIGDYLAGDHFNSFFEYYLENIDQFDNKDDVVVLTRYQSFYEEYQQLQDEILGVVYLGEESVSGAQGTIGIEISKIFRYRSSSLGQIDQVSLAAQTKFKSTYGINKVVLHPSKSEIFIMTEWSFIGSYNYKQLNDGETITISEQNLVGIFYDETNSQKSDMVFSSNGSYLIVTQRGYGLTVLNTDDSSNMYIYQVLDISGNLSEMILKEDESNSSLLNLIVANSYHIQIFQSINGLTGINQIQNLYTFFQSEFVKIQSDQKWPFQWITIQNGTVLLAPWEYDGIRVFYIGNLPFIEQIINYPANSSDGEVFGFGFCKYLLSTAADENIVIMGGGQNLKVIDFNDIYNPVLLYNGTIPGISYLGSLQRIYSLVDDIVIIGAGEKIFVYNFDNPQNPVLVNNPENKDFDSEYLKYCVEFEGPDDFGFTIKYQSKLVAPSIYYVKKSIVNEDIIYASSLYDGIYVLNVSERLNPKIIQHLQLEGTILFLEYDEGENILFATNSYRIQMYVINISDLSDIKLQQTLAPYQEHSIQLKYIIQENKQYIIVLWRDIVRVYPLQIESSLQVVEVYYKDNENFYQVQVQDPSIYIQQFLVGQNYKIKFSIIGDPYTKFMNSVHLYNQENPNDYYSYQENKDSFGQNYFVFTATKEMVGIQSVIQRIDLVITYKDIEKNGVSEQIAKEIYKQAQQYGYLSFKGAPTDKFQINQLPRLQDGYEDYELLLYDVLRRNIQFQPYIFQVVSSLAFDYKVKYSSNYQYITTWSDDIDVEMLVDTDFGIFMEIPMPNLSYEYGKSDGTLSYIKLQGKTSIVNNRLSDNK</sequence>
<dbReference type="SUPFAM" id="SSF101908">
    <property type="entry name" value="Putative isomerase YbhE"/>
    <property type="match status" value="1"/>
</dbReference>
<accession>A0A0V0QAX8</accession>
<organism evidence="1 2">
    <name type="scientific">Pseudocohnilembus persalinus</name>
    <name type="common">Ciliate</name>
    <dbReference type="NCBI Taxonomy" id="266149"/>
    <lineage>
        <taxon>Eukaryota</taxon>
        <taxon>Sar</taxon>
        <taxon>Alveolata</taxon>
        <taxon>Ciliophora</taxon>
        <taxon>Intramacronucleata</taxon>
        <taxon>Oligohymenophorea</taxon>
        <taxon>Scuticociliatia</taxon>
        <taxon>Philasterida</taxon>
        <taxon>Pseudocohnilembidae</taxon>
        <taxon>Pseudocohnilembus</taxon>
    </lineage>
</organism>
<keyword evidence="2" id="KW-1185">Reference proteome</keyword>
<evidence type="ECO:0000313" key="2">
    <source>
        <dbReference type="Proteomes" id="UP000054937"/>
    </source>
</evidence>
<dbReference type="AlphaFoldDB" id="A0A0V0QAX8"/>
<evidence type="ECO:0008006" key="3">
    <source>
        <dbReference type="Google" id="ProtNLM"/>
    </source>
</evidence>
<comment type="caution">
    <text evidence="1">The sequence shown here is derived from an EMBL/GenBank/DDBJ whole genome shotgun (WGS) entry which is preliminary data.</text>
</comment>